<comment type="caution">
    <text evidence="1">The sequence shown here is derived from an EMBL/GenBank/DDBJ whole genome shotgun (WGS) entry which is preliminary data.</text>
</comment>
<proteinExistence type="predicted"/>
<evidence type="ECO:0000313" key="1">
    <source>
        <dbReference type="EMBL" id="MBO1110045.1"/>
    </source>
</evidence>
<dbReference type="AlphaFoldDB" id="A0A8I1WC78"/>
<reference evidence="1" key="1">
    <citation type="submission" date="2021-03" db="EMBL/GenBank/DDBJ databases">
        <title>Plesiomonas shigelloides zfcc0051, isolated from zebrafish feces.</title>
        <authorList>
            <person name="Vanderhoek Z."/>
            <person name="Gaulke C."/>
        </authorList>
    </citation>
    <scope>NUCLEOTIDE SEQUENCE</scope>
    <source>
        <strain evidence="1">Zfcc0051</strain>
    </source>
</reference>
<name>A0A8I1WC78_PLESH</name>
<dbReference type="RefSeq" id="WP_207542922.1">
    <property type="nucleotide sequence ID" value="NZ_JAFNAA010000233.1"/>
</dbReference>
<protein>
    <submittedName>
        <fullName evidence="1">Uncharacterized protein</fullName>
    </submittedName>
</protein>
<evidence type="ECO:0000313" key="2">
    <source>
        <dbReference type="Proteomes" id="UP000664658"/>
    </source>
</evidence>
<accession>A0A8I1WC78</accession>
<dbReference type="EMBL" id="JAFNAA010000233">
    <property type="protein sequence ID" value="MBO1110045.1"/>
    <property type="molecule type" value="Genomic_DNA"/>
</dbReference>
<dbReference type="Proteomes" id="UP000664658">
    <property type="component" value="Unassembled WGS sequence"/>
</dbReference>
<gene>
    <name evidence="1" type="ORF">J2R62_18110</name>
</gene>
<sequence length="80" mass="8312">MSVDENIEAFGGESAFFALASAKLVWDARAAPVQAADLQPYALGQAKLVAGRLGLSDGWALFGFQLGEGEGDLARGWPAS</sequence>
<organism evidence="1 2">
    <name type="scientific">Plesiomonas shigelloides</name>
    <name type="common">Aeromonas shigelloides</name>
    <dbReference type="NCBI Taxonomy" id="703"/>
    <lineage>
        <taxon>Bacteria</taxon>
        <taxon>Pseudomonadati</taxon>
        <taxon>Pseudomonadota</taxon>
        <taxon>Gammaproteobacteria</taxon>
        <taxon>Enterobacterales</taxon>
        <taxon>Enterobacteriaceae</taxon>
        <taxon>Plesiomonas</taxon>
    </lineage>
</organism>